<evidence type="ECO:0000313" key="4">
    <source>
        <dbReference type="Proteomes" id="UP000316603"/>
    </source>
</evidence>
<dbReference type="Proteomes" id="UP000316603">
    <property type="component" value="Unassembled WGS sequence"/>
</dbReference>
<dbReference type="PANTHER" id="PTHR12435">
    <property type="match status" value="1"/>
</dbReference>
<evidence type="ECO:0000256" key="1">
    <source>
        <dbReference type="SAM" id="MobiDB-lite"/>
    </source>
</evidence>
<keyword evidence="2" id="KW-0808">Transferase</keyword>
<reference evidence="2 4" key="1">
    <citation type="submission" date="2019-06" db="EMBL/GenBank/DDBJ databases">
        <title>Sequencing the genomes of 1000 actinobacteria strains.</title>
        <authorList>
            <person name="Klenk H.-P."/>
        </authorList>
    </citation>
    <scope>NUCLEOTIDE SEQUENCE [LARGE SCALE GENOMIC DNA]</scope>
    <source>
        <strain evidence="2 4">DSM 41695</strain>
    </source>
</reference>
<accession>A0A561SGD5</accession>
<dbReference type="GO" id="GO:0016301">
    <property type="term" value="F:kinase activity"/>
    <property type="evidence" value="ECO:0007669"/>
    <property type="project" value="UniProtKB-KW"/>
</dbReference>
<feature type="compositionally biased region" description="Basic residues" evidence="1">
    <location>
        <begin position="368"/>
        <end position="380"/>
    </location>
</feature>
<dbReference type="Pfam" id="PF13671">
    <property type="entry name" value="AAA_33"/>
    <property type="match status" value="1"/>
</dbReference>
<dbReference type="SUPFAM" id="SSF52540">
    <property type="entry name" value="P-loop containing nucleoside triphosphate hydrolases"/>
    <property type="match status" value="1"/>
</dbReference>
<keyword evidence="2" id="KW-0418">Kinase</keyword>
<dbReference type="EMBL" id="VIWV01000003">
    <property type="protein sequence ID" value="TWF73932.1"/>
    <property type="molecule type" value="Genomic_DNA"/>
</dbReference>
<evidence type="ECO:0000313" key="2">
    <source>
        <dbReference type="EMBL" id="TWF73932.1"/>
    </source>
</evidence>
<organism evidence="2 4">
    <name type="scientific">Streptomyces capillispiralis</name>
    <dbReference type="NCBI Taxonomy" id="68182"/>
    <lineage>
        <taxon>Bacteria</taxon>
        <taxon>Bacillati</taxon>
        <taxon>Actinomycetota</taxon>
        <taxon>Actinomycetes</taxon>
        <taxon>Kitasatosporales</taxon>
        <taxon>Streptomycetaceae</taxon>
        <taxon>Streptomyces</taxon>
    </lineage>
</organism>
<comment type="caution">
    <text evidence="2">The sequence shown here is derived from an EMBL/GenBank/DDBJ whole genome shotgun (WGS) entry which is preliminary data.</text>
</comment>
<dbReference type="EMBL" id="VIWV01000003">
    <property type="protein sequence ID" value="TWF73956.1"/>
    <property type="molecule type" value="Genomic_DNA"/>
</dbReference>
<sequence length="380" mass="41104">MTAPYYPQMPENSLVVLIGPAGAGKTTIANTWPASQVLSLDALRETVSDDAGDQDATADAVAALHLLLEARMRRRLFTVVDATNVTEAARRPLVAAAKRHNMLPIALLVATPSTVCVDRQGARPANRRVPEEVVIRQRKDMVDSQRRGLKAEGFTEVVYSESLYRLLPFLERLSGARQADLGLDGSDGLGDLNLVARMFGEEIVPLWQWKPGSNVAGGDRVAEVRLGQMYLTLALRTDVDGEGDVGFDVMVPCPHDDECDGYAWVPAYSVTCLFRALNGDLDDDETSSAPSTTRTTTPTGAPTSRSRPSKRSEADGSSVLPQPRPTAGGRGGRGGPSTAAITRGDGRHDPALLRGRRPHTEHRDPRPGRRARLHRPGRQP</sequence>
<gene>
    <name evidence="2" type="ORF">FHX78_1351</name>
    <name evidence="3" type="ORF">FHX78_1375</name>
</gene>
<feature type="compositionally biased region" description="Low complexity" evidence="1">
    <location>
        <begin position="287"/>
        <end position="306"/>
    </location>
</feature>
<protein>
    <submittedName>
        <fullName evidence="2">Putative kinase</fullName>
    </submittedName>
</protein>
<proteinExistence type="predicted"/>
<name>A0A561SGD5_9ACTN</name>
<evidence type="ECO:0000313" key="3">
    <source>
        <dbReference type="EMBL" id="TWF73956.1"/>
    </source>
</evidence>
<feature type="region of interest" description="Disordered" evidence="1">
    <location>
        <begin position="283"/>
        <end position="380"/>
    </location>
</feature>
<dbReference type="Gene3D" id="3.40.50.300">
    <property type="entry name" value="P-loop containing nucleotide triphosphate hydrolases"/>
    <property type="match status" value="1"/>
</dbReference>
<dbReference type="InterPro" id="IPR027417">
    <property type="entry name" value="P-loop_NTPase"/>
</dbReference>
<keyword evidence="4" id="KW-1185">Reference proteome</keyword>
<dbReference type="AlphaFoldDB" id="A0A561SGD5"/>